<proteinExistence type="predicted"/>
<evidence type="ECO:0000313" key="2">
    <source>
        <dbReference type="EMBL" id="RUS97819.1"/>
    </source>
</evidence>
<evidence type="ECO:0000259" key="1">
    <source>
        <dbReference type="PROSITE" id="PS51819"/>
    </source>
</evidence>
<protein>
    <submittedName>
        <fullName evidence="2">Lactoylglutathione lyase</fullName>
    </submittedName>
</protein>
<dbReference type="Proteomes" id="UP000276103">
    <property type="component" value="Unassembled WGS sequence"/>
</dbReference>
<comment type="caution">
    <text evidence="2">The sequence shown here is derived from an EMBL/GenBank/DDBJ whole genome shotgun (WGS) entry which is preliminary data.</text>
</comment>
<dbReference type="SUPFAM" id="SSF54593">
    <property type="entry name" value="Glyoxalase/Bleomycin resistance protein/Dihydroxybiphenyl dioxygenase"/>
    <property type="match status" value="1"/>
</dbReference>
<dbReference type="PROSITE" id="PS51819">
    <property type="entry name" value="VOC"/>
    <property type="match status" value="1"/>
</dbReference>
<gene>
    <name evidence="2" type="ORF">DSM107003_16940</name>
</gene>
<dbReference type="InterPro" id="IPR029068">
    <property type="entry name" value="Glyas_Bleomycin-R_OHBP_Dase"/>
</dbReference>
<dbReference type="Gene3D" id="3.10.180.10">
    <property type="entry name" value="2,3-Dihydroxybiphenyl 1,2-Dioxygenase, domain 1"/>
    <property type="match status" value="1"/>
</dbReference>
<dbReference type="CDD" id="cd07264">
    <property type="entry name" value="VOC_like"/>
    <property type="match status" value="1"/>
</dbReference>
<dbReference type="AlphaFoldDB" id="A0A3S1C6G1"/>
<dbReference type="PANTHER" id="PTHR21366">
    <property type="entry name" value="GLYOXALASE FAMILY PROTEIN"/>
    <property type="match status" value="1"/>
</dbReference>
<dbReference type="InterPro" id="IPR050383">
    <property type="entry name" value="GlyoxalaseI/FosfomycinResist"/>
</dbReference>
<dbReference type="InterPro" id="IPR025870">
    <property type="entry name" value="Glyoxalase-like_dom"/>
</dbReference>
<keyword evidence="2" id="KW-0456">Lyase</keyword>
<feature type="domain" description="VOC" evidence="1">
    <location>
        <begin position="14"/>
        <end position="139"/>
    </location>
</feature>
<keyword evidence="3" id="KW-1185">Reference proteome</keyword>
<dbReference type="GO" id="GO:0016829">
    <property type="term" value="F:lyase activity"/>
    <property type="evidence" value="ECO:0007669"/>
    <property type="project" value="UniProtKB-KW"/>
</dbReference>
<dbReference type="Pfam" id="PF12681">
    <property type="entry name" value="Glyoxalase_2"/>
    <property type="match status" value="1"/>
</dbReference>
<evidence type="ECO:0000313" key="3">
    <source>
        <dbReference type="Proteomes" id="UP000276103"/>
    </source>
</evidence>
<dbReference type="EMBL" id="RSCM01000004">
    <property type="protein sequence ID" value="RUS97819.1"/>
    <property type="molecule type" value="Genomic_DNA"/>
</dbReference>
<organism evidence="2 3">
    <name type="scientific">Trichormus variabilis SAG 1403-4b</name>
    <dbReference type="NCBI Taxonomy" id="447716"/>
    <lineage>
        <taxon>Bacteria</taxon>
        <taxon>Bacillati</taxon>
        <taxon>Cyanobacteriota</taxon>
        <taxon>Cyanophyceae</taxon>
        <taxon>Nostocales</taxon>
        <taxon>Nostocaceae</taxon>
        <taxon>Trichormus</taxon>
    </lineage>
</organism>
<dbReference type="InterPro" id="IPR037523">
    <property type="entry name" value="VOC_core"/>
</dbReference>
<name>A0A3S1C6G1_ANAVA</name>
<reference evidence="2 3" key="1">
    <citation type="journal article" date="2019" name="Genome Biol. Evol.">
        <title>Day and night: Metabolic profiles and evolutionary relationships of six axenic non-marine cyanobacteria.</title>
        <authorList>
            <person name="Will S.E."/>
            <person name="Henke P."/>
            <person name="Boedeker C."/>
            <person name="Huang S."/>
            <person name="Brinkmann H."/>
            <person name="Rohde M."/>
            <person name="Jarek M."/>
            <person name="Friedl T."/>
            <person name="Seufert S."/>
            <person name="Schumacher M."/>
            <person name="Overmann J."/>
            <person name="Neumann-Schaal M."/>
            <person name="Petersen J."/>
        </authorList>
    </citation>
    <scope>NUCLEOTIDE SEQUENCE [LARGE SCALE GENOMIC DNA]</scope>
    <source>
        <strain evidence="2 3">SAG 1403-4b</strain>
    </source>
</reference>
<accession>A0A3S1C6G1</accession>
<sequence length="140" mass="15460">MFYFDLSEKLKIMKFSYTILYVKDVVQSVAFYEKAFGLKQQFIHESKQYAEMETGGTTLAFASNELAKSNLPQGFRENSLSNLPAGIEIGFVTDDITAALSRAIEAGAVIVVDAKVKPWGQTVAYLCDLDGILVEIASQM</sequence>
<dbReference type="PANTHER" id="PTHR21366:SF22">
    <property type="entry name" value="VOC DOMAIN-CONTAINING PROTEIN"/>
    <property type="match status" value="1"/>
</dbReference>